<evidence type="ECO:0000256" key="6">
    <source>
        <dbReference type="ARBA" id="ARBA00048348"/>
    </source>
</evidence>
<dbReference type="GO" id="GO:0004089">
    <property type="term" value="F:carbonate dehydratase activity"/>
    <property type="evidence" value="ECO:0007669"/>
    <property type="project" value="UniProtKB-EC"/>
</dbReference>
<reference evidence="9" key="1">
    <citation type="journal article" date="2010" name="Environ. Microbiol.">
        <title>The genome of Syntrophomonas wolfei: new insights into syntrophic metabolism and biohydrogen production.</title>
        <authorList>
            <person name="Sieber J.R."/>
            <person name="Sims D.R."/>
            <person name="Han C."/>
            <person name="Kim E."/>
            <person name="Lykidis A."/>
            <person name="Lapidus A.L."/>
            <person name="McDonnald E."/>
            <person name="Rohlin L."/>
            <person name="Culley D.E."/>
            <person name="Gunsalus R."/>
            <person name="McInerney M.J."/>
        </authorList>
    </citation>
    <scope>NUCLEOTIDE SEQUENCE [LARGE SCALE GENOMIC DNA]</scope>
    <source>
        <strain evidence="9">DSM 2245B / Goettingen</strain>
    </source>
</reference>
<protein>
    <recommendedName>
        <fullName evidence="2">carbonic anhydrase</fullName>
        <ecNumber evidence="2">4.2.1.1</ecNumber>
    </recommendedName>
</protein>
<keyword evidence="9" id="KW-1185">Reference proteome</keyword>
<dbReference type="Gene3D" id="3.40.1050.10">
    <property type="entry name" value="Carbonic anhydrase"/>
    <property type="match status" value="1"/>
</dbReference>
<dbReference type="STRING" id="335541.Swol_2452"/>
<dbReference type="Pfam" id="PF00484">
    <property type="entry name" value="Pro_CA"/>
    <property type="match status" value="1"/>
</dbReference>
<dbReference type="KEGG" id="swo:Swol_2452"/>
<keyword evidence="3 7" id="KW-0479">Metal-binding</keyword>
<keyword evidence="4 7" id="KW-0862">Zinc</keyword>
<evidence type="ECO:0000256" key="5">
    <source>
        <dbReference type="ARBA" id="ARBA00023239"/>
    </source>
</evidence>
<evidence type="ECO:0000256" key="2">
    <source>
        <dbReference type="ARBA" id="ARBA00012925"/>
    </source>
</evidence>
<dbReference type="AlphaFoldDB" id="Q0AU63"/>
<gene>
    <name evidence="8" type="ordered locus">Swol_2452</name>
</gene>
<sequence>MSHHATIEVDKAALFKSLEQGILAFEKGFPLEDFKKGNYGQHPLITLLTCADSRMPVNIFGDIFNRIFSVENIGNQVKTNEGSVLYGLLHLHTPLMIVAGHSDCGAIKAAESNFVDEPMGIRNELSIVKNSLEEARRKSGLSFDDEPGLKFSKLAEVNVDRQIDYLLANYAVADLVEKNELLLLGVMMDLHNIYGNGYGMLYTSNINGERNSSILKSYSHLGLLADRARRLTSY</sequence>
<dbReference type="InterPro" id="IPR036874">
    <property type="entry name" value="Carbonic_anhydrase_sf"/>
</dbReference>
<comment type="catalytic activity">
    <reaction evidence="6">
        <text>hydrogencarbonate + H(+) = CO2 + H2O</text>
        <dbReference type="Rhea" id="RHEA:10748"/>
        <dbReference type="ChEBI" id="CHEBI:15377"/>
        <dbReference type="ChEBI" id="CHEBI:15378"/>
        <dbReference type="ChEBI" id="CHEBI:16526"/>
        <dbReference type="ChEBI" id="CHEBI:17544"/>
        <dbReference type="EC" id="4.2.1.1"/>
    </reaction>
</comment>
<dbReference type="Proteomes" id="UP000001968">
    <property type="component" value="Chromosome"/>
</dbReference>
<evidence type="ECO:0000256" key="1">
    <source>
        <dbReference type="ARBA" id="ARBA00006217"/>
    </source>
</evidence>
<dbReference type="EMBL" id="CP000448">
    <property type="protein sequence ID" value="ABI69741.1"/>
    <property type="molecule type" value="Genomic_DNA"/>
</dbReference>
<evidence type="ECO:0000256" key="3">
    <source>
        <dbReference type="ARBA" id="ARBA00022723"/>
    </source>
</evidence>
<dbReference type="PANTHER" id="PTHR11002">
    <property type="entry name" value="CARBONIC ANHYDRASE"/>
    <property type="match status" value="1"/>
</dbReference>
<feature type="binding site" evidence="7">
    <location>
        <position position="52"/>
    </location>
    <ligand>
        <name>Zn(2+)</name>
        <dbReference type="ChEBI" id="CHEBI:29105"/>
    </ligand>
</feature>
<dbReference type="HOGENOM" id="CLU_053879_6_0_9"/>
<dbReference type="SUPFAM" id="SSF53056">
    <property type="entry name" value="beta-carbonic anhydrase, cab"/>
    <property type="match status" value="1"/>
</dbReference>
<comment type="similarity">
    <text evidence="1">Belongs to the beta-class carbonic anhydrase family.</text>
</comment>
<dbReference type="RefSeq" id="WP_011641825.1">
    <property type="nucleotide sequence ID" value="NC_008346.1"/>
</dbReference>
<evidence type="ECO:0000313" key="9">
    <source>
        <dbReference type="Proteomes" id="UP000001968"/>
    </source>
</evidence>
<dbReference type="EC" id="4.2.1.1" evidence="2"/>
<dbReference type="SMART" id="SM00947">
    <property type="entry name" value="Pro_CA"/>
    <property type="match status" value="1"/>
</dbReference>
<feature type="binding site" evidence="7">
    <location>
        <position position="104"/>
    </location>
    <ligand>
        <name>Zn(2+)</name>
        <dbReference type="ChEBI" id="CHEBI:29105"/>
    </ligand>
</feature>
<feature type="binding site" evidence="7">
    <location>
        <position position="101"/>
    </location>
    <ligand>
        <name>Zn(2+)</name>
        <dbReference type="ChEBI" id="CHEBI:29105"/>
    </ligand>
</feature>
<organism evidence="8 9">
    <name type="scientific">Syntrophomonas wolfei subsp. wolfei (strain DSM 2245B / Goettingen)</name>
    <dbReference type="NCBI Taxonomy" id="335541"/>
    <lineage>
        <taxon>Bacteria</taxon>
        <taxon>Bacillati</taxon>
        <taxon>Bacillota</taxon>
        <taxon>Clostridia</taxon>
        <taxon>Eubacteriales</taxon>
        <taxon>Syntrophomonadaceae</taxon>
        <taxon>Syntrophomonas</taxon>
    </lineage>
</organism>
<comment type="cofactor">
    <cofactor evidence="7">
        <name>Zn(2+)</name>
        <dbReference type="ChEBI" id="CHEBI:29105"/>
    </cofactor>
    <text evidence="7">Binds 1 zinc ion per subunit.</text>
</comment>
<dbReference type="InterPro" id="IPR001765">
    <property type="entry name" value="Carbonic_anhydrase"/>
</dbReference>
<name>Q0AU63_SYNWW</name>
<evidence type="ECO:0000313" key="8">
    <source>
        <dbReference type="EMBL" id="ABI69741.1"/>
    </source>
</evidence>
<dbReference type="PANTHER" id="PTHR11002:SF76">
    <property type="entry name" value="CARBONIC ANHYDRASE"/>
    <property type="match status" value="1"/>
</dbReference>
<evidence type="ECO:0000256" key="7">
    <source>
        <dbReference type="PIRSR" id="PIRSR601765-1"/>
    </source>
</evidence>
<accession>Q0AU63</accession>
<dbReference type="GO" id="GO:0008270">
    <property type="term" value="F:zinc ion binding"/>
    <property type="evidence" value="ECO:0007669"/>
    <property type="project" value="InterPro"/>
</dbReference>
<dbReference type="eggNOG" id="COG0288">
    <property type="taxonomic scope" value="Bacteria"/>
</dbReference>
<feature type="binding site" evidence="7">
    <location>
        <position position="50"/>
    </location>
    <ligand>
        <name>Zn(2+)</name>
        <dbReference type="ChEBI" id="CHEBI:29105"/>
    </ligand>
</feature>
<proteinExistence type="inferred from homology"/>
<keyword evidence="5" id="KW-0456">Lyase</keyword>
<evidence type="ECO:0000256" key="4">
    <source>
        <dbReference type="ARBA" id="ARBA00022833"/>
    </source>
</evidence>